<dbReference type="PANTHER" id="PTHR10472:SF5">
    <property type="entry name" value="D-AMINOACYL-TRNA DEACYLASE 1"/>
    <property type="match status" value="1"/>
</dbReference>
<gene>
    <name evidence="2" type="primary">dtd</name>
    <name evidence="3" type="ORF">PL75_00700</name>
</gene>
<dbReference type="GO" id="GO:0019478">
    <property type="term" value="P:D-amino acid catabolic process"/>
    <property type="evidence" value="ECO:0007669"/>
    <property type="project" value="UniProtKB-UniRule"/>
</dbReference>
<comment type="domain">
    <text evidence="2">A Gly-cisPro motif from one monomer fits into the active site of the other monomer to allow specific chiral rejection of L-amino acids.</text>
</comment>
<dbReference type="NCBIfam" id="TIGR00256">
    <property type="entry name" value="D-aminoacyl-tRNA deacylase"/>
    <property type="match status" value="1"/>
</dbReference>
<dbReference type="STRING" id="1470200.PL75_00700"/>
<dbReference type="PANTHER" id="PTHR10472">
    <property type="entry name" value="D-TYROSYL-TRNA TYR DEACYLASE"/>
    <property type="match status" value="1"/>
</dbReference>
<dbReference type="Gene3D" id="3.50.80.10">
    <property type="entry name" value="D-tyrosyl-tRNA(Tyr) deacylase"/>
    <property type="match status" value="1"/>
</dbReference>
<dbReference type="CDD" id="cd00563">
    <property type="entry name" value="Dtyr_deacylase"/>
    <property type="match status" value="1"/>
</dbReference>
<dbReference type="Pfam" id="PF02580">
    <property type="entry name" value="Tyr_Deacylase"/>
    <property type="match status" value="1"/>
</dbReference>
<sequence length="153" mass="16816">MRAVIQKVTQAEVHVIESDARQSKGKISNGFMVLLGVAHDDNETDARYIADKIVGLRIFEDENGKLNLSLKETGGSVLLVSQFTLYADARNGRRPSFSAAARPETALHLYETVASMLRGHGLTVETGKFQTHMQVDLCNDGPVTLLLDSKKLF</sequence>
<comment type="catalytic activity">
    <reaction evidence="2">
        <text>glycyl-tRNA(Ala) + H2O = tRNA(Ala) + glycine + H(+)</text>
        <dbReference type="Rhea" id="RHEA:53744"/>
        <dbReference type="Rhea" id="RHEA-COMP:9657"/>
        <dbReference type="Rhea" id="RHEA-COMP:13640"/>
        <dbReference type="ChEBI" id="CHEBI:15377"/>
        <dbReference type="ChEBI" id="CHEBI:15378"/>
        <dbReference type="ChEBI" id="CHEBI:57305"/>
        <dbReference type="ChEBI" id="CHEBI:78442"/>
        <dbReference type="ChEBI" id="CHEBI:78522"/>
    </reaction>
</comment>
<feature type="short sequence motif" description="Gly-cisPro motif, important for rejection of L-amino acids" evidence="2">
    <location>
        <begin position="141"/>
        <end position="142"/>
    </location>
</feature>
<comment type="caution">
    <text evidence="3">The sequence shown here is derived from an EMBL/GenBank/DDBJ whole genome shotgun (WGS) entry which is preliminary data.</text>
</comment>
<organism evidence="3 4">
    <name type="scientific">Neisseria arctica</name>
    <dbReference type="NCBI Taxonomy" id="1470200"/>
    <lineage>
        <taxon>Bacteria</taxon>
        <taxon>Pseudomonadati</taxon>
        <taxon>Pseudomonadota</taxon>
        <taxon>Betaproteobacteria</taxon>
        <taxon>Neisseriales</taxon>
        <taxon>Neisseriaceae</taxon>
        <taxon>Neisseria</taxon>
    </lineage>
</organism>
<keyword evidence="2" id="KW-0963">Cytoplasm</keyword>
<dbReference type="InterPro" id="IPR003732">
    <property type="entry name" value="Daa-tRNA_deacyls_DTD"/>
</dbReference>
<dbReference type="InterPro" id="IPR023509">
    <property type="entry name" value="DTD-like_sf"/>
</dbReference>
<keyword evidence="2" id="KW-0694">RNA-binding</keyword>
<dbReference type="HAMAP" id="MF_00518">
    <property type="entry name" value="Deacylase_Dtd"/>
    <property type="match status" value="1"/>
</dbReference>
<accession>A0A0J1C6C9</accession>
<dbReference type="GO" id="GO:0043908">
    <property type="term" value="F:Ser(Gly)-tRNA(Ala) hydrolase activity"/>
    <property type="evidence" value="ECO:0007669"/>
    <property type="project" value="UniProtKB-UniRule"/>
</dbReference>
<dbReference type="OrthoDB" id="9801395at2"/>
<keyword evidence="4" id="KW-1185">Reference proteome</keyword>
<dbReference type="EC" id="3.1.1.96" evidence="2"/>
<dbReference type="EMBL" id="JTDO01000001">
    <property type="protein sequence ID" value="KLT73888.1"/>
    <property type="molecule type" value="Genomic_DNA"/>
</dbReference>
<dbReference type="GO" id="GO:0106026">
    <property type="term" value="F:Gly-tRNA(Ala) deacylase activity"/>
    <property type="evidence" value="ECO:0007669"/>
    <property type="project" value="UniProtKB-UniRule"/>
</dbReference>
<dbReference type="GO" id="GO:0051500">
    <property type="term" value="F:D-tyrosyl-tRNA(Tyr) deacylase activity"/>
    <property type="evidence" value="ECO:0007669"/>
    <property type="project" value="TreeGrafter"/>
</dbReference>
<dbReference type="EC" id="3.1.1.-" evidence="2"/>
<comment type="similarity">
    <text evidence="1 2">Belongs to the DTD family.</text>
</comment>
<dbReference type="PATRIC" id="fig|1470200.3.peg.166"/>
<dbReference type="GO" id="GO:0005737">
    <property type="term" value="C:cytoplasm"/>
    <property type="evidence" value="ECO:0007669"/>
    <property type="project" value="UniProtKB-SubCell"/>
</dbReference>
<comment type="subunit">
    <text evidence="2">Homodimer.</text>
</comment>
<dbReference type="AlphaFoldDB" id="A0A0J1C6C9"/>
<evidence type="ECO:0000313" key="4">
    <source>
        <dbReference type="Proteomes" id="UP000036027"/>
    </source>
</evidence>
<evidence type="ECO:0000256" key="1">
    <source>
        <dbReference type="ARBA" id="ARBA00009673"/>
    </source>
</evidence>
<dbReference type="GO" id="GO:0000049">
    <property type="term" value="F:tRNA binding"/>
    <property type="evidence" value="ECO:0007669"/>
    <property type="project" value="UniProtKB-UniRule"/>
</dbReference>
<name>A0A0J1C6C9_9NEIS</name>
<dbReference type="RefSeq" id="WP_047759982.1">
    <property type="nucleotide sequence ID" value="NZ_CP091510.1"/>
</dbReference>
<keyword evidence="2" id="KW-0820">tRNA-binding</keyword>
<dbReference type="SUPFAM" id="SSF69500">
    <property type="entry name" value="DTD-like"/>
    <property type="match status" value="1"/>
</dbReference>
<keyword evidence="2" id="KW-0378">Hydrolase</keyword>
<protein>
    <recommendedName>
        <fullName evidence="2">D-aminoacyl-tRNA deacylase</fullName>
        <shortName evidence="2">DTD</shortName>
        <ecNumber evidence="2">3.1.1.96</ecNumber>
    </recommendedName>
    <alternativeName>
        <fullName evidence="2">Gly-tRNA(Ala) deacylase</fullName>
        <ecNumber evidence="2">3.1.1.-</ecNumber>
    </alternativeName>
</protein>
<proteinExistence type="inferred from homology"/>
<dbReference type="Proteomes" id="UP000036027">
    <property type="component" value="Unassembled WGS sequence"/>
</dbReference>
<reference evidence="3 4" key="1">
    <citation type="submission" date="2014-11" db="EMBL/GenBank/DDBJ databases">
        <title>Genome of a novel goose pathogen.</title>
        <authorList>
            <person name="Hansen C.M."/>
            <person name="Hueffer K."/>
            <person name="Choi S.C."/>
        </authorList>
    </citation>
    <scope>NUCLEOTIDE SEQUENCE [LARGE SCALE GENOMIC DNA]</scope>
    <source>
        <strain evidence="3 4">KH1503</strain>
    </source>
</reference>
<evidence type="ECO:0000256" key="2">
    <source>
        <dbReference type="HAMAP-Rule" id="MF_00518"/>
    </source>
</evidence>
<comment type="catalytic activity">
    <reaction evidence="2">
        <text>a D-aminoacyl-tRNA + H2O = a tRNA + a D-alpha-amino acid + H(+)</text>
        <dbReference type="Rhea" id="RHEA:13953"/>
        <dbReference type="Rhea" id="RHEA-COMP:10123"/>
        <dbReference type="Rhea" id="RHEA-COMP:10124"/>
        <dbReference type="ChEBI" id="CHEBI:15377"/>
        <dbReference type="ChEBI" id="CHEBI:15378"/>
        <dbReference type="ChEBI" id="CHEBI:59871"/>
        <dbReference type="ChEBI" id="CHEBI:78442"/>
        <dbReference type="ChEBI" id="CHEBI:79333"/>
        <dbReference type="EC" id="3.1.1.96"/>
    </reaction>
</comment>
<comment type="function">
    <text evidence="2">An aminoacyl-tRNA editing enzyme that deacylates mischarged D-aminoacyl-tRNAs. Also deacylates mischarged glycyl-tRNA(Ala), protecting cells against glycine mischarging by AlaRS. Acts via tRNA-based rather than protein-based catalysis; rejects L-amino acids rather than detecting D-amino acids in the active site. By recycling D-aminoacyl-tRNA to D-amino acids and free tRNA molecules, this enzyme counteracts the toxicity associated with the formation of D-aminoacyl-tRNA entities in vivo and helps enforce protein L-homochirality.</text>
</comment>
<comment type="subcellular location">
    <subcellularLocation>
        <location evidence="2">Cytoplasm</location>
    </subcellularLocation>
</comment>
<evidence type="ECO:0000313" key="3">
    <source>
        <dbReference type="EMBL" id="KLT73888.1"/>
    </source>
</evidence>
<dbReference type="FunFam" id="3.50.80.10:FF:000001">
    <property type="entry name" value="D-aminoacyl-tRNA deacylase"/>
    <property type="match status" value="1"/>
</dbReference>